<dbReference type="AlphaFoldDB" id="A0A317XHX3"/>
<evidence type="ECO:0000313" key="3">
    <source>
        <dbReference type="Proteomes" id="UP000246740"/>
    </source>
</evidence>
<evidence type="ECO:0000313" key="2">
    <source>
        <dbReference type="EMBL" id="PWY97874.1"/>
    </source>
</evidence>
<feature type="compositionally biased region" description="Low complexity" evidence="1">
    <location>
        <begin position="635"/>
        <end position="672"/>
    </location>
</feature>
<feature type="region of interest" description="Disordered" evidence="1">
    <location>
        <begin position="609"/>
        <end position="702"/>
    </location>
</feature>
<accession>A0A317XHX3</accession>
<keyword evidence="3" id="KW-1185">Reference proteome</keyword>
<feature type="compositionally biased region" description="Basic and acidic residues" evidence="1">
    <location>
        <begin position="673"/>
        <end position="688"/>
    </location>
</feature>
<evidence type="ECO:0000256" key="1">
    <source>
        <dbReference type="SAM" id="MobiDB-lite"/>
    </source>
</evidence>
<organism evidence="2 3">
    <name type="scientific">Testicularia cyperi</name>
    <dbReference type="NCBI Taxonomy" id="1882483"/>
    <lineage>
        <taxon>Eukaryota</taxon>
        <taxon>Fungi</taxon>
        <taxon>Dikarya</taxon>
        <taxon>Basidiomycota</taxon>
        <taxon>Ustilaginomycotina</taxon>
        <taxon>Ustilaginomycetes</taxon>
        <taxon>Ustilaginales</taxon>
        <taxon>Anthracoideaceae</taxon>
        <taxon>Testicularia</taxon>
    </lineage>
</organism>
<sequence>MLDFRLARSKAQTSHKAGDSTTITTTTTTTATTPTASSSRRLSSPSTISSRRTSCTPATGAVGYNTIPRQLVTVFAHSTSPAVNNTNNRQIPVASFKAISCSKPLPSVPTDVEEDDDPEELESPIESDISTSSASTACSSSMEADWHETVIRKQVAQLDIDFDDHNLVRSEQPSAVGLRRRIIAAALDAEASNSSATTGSRKSTSGKRSASGSSQDSSDAAAQGDSIARAWLGAQSSTGWKVKTLRKKLSFSRKSSEPMPSMNSALHDPMPDLLLSPSTASIYSTTSTGTDGRSSSNTTFGLSLSQNNKMLKRDKQLAEMEREFDLAVLSRFETAELHMVIYTEHRQGSWVIKGPSEPGADPLQEPPLIYSPWDVKIDSRAIIERKKLRSFVELSDTTCDVECSTCNSHLRRQLGNNMPSAAWVTVDCSHCAGRGSVRATYVVCVTLRQSTFLPLKLPIHHVAGKHQGKMRPYLPKTTSALSHVDLLRMRSMEAIRSCALRVGRAHAKEHEARLLMAKAVVERRSCNSVAVLNRTNGILRTFDVTDGGFIQMNSASGFTEEESRISETPELTHLLSSLPITALTQDGVYAFCGLEVLDLQGGGSGGLSKLGQGPVSTSTSAASSPLQTSNAELQSDSASGLHGSSASGGLLASPAMRSSRSTSSLRSSIFKISRADHRGDKSDRHRDTTPVPASPSPSMGTKSIDSGLSFETAHTTHTVRTPQTYTKVGNSGTYF</sequence>
<proteinExistence type="predicted"/>
<feature type="region of interest" description="Disordered" evidence="1">
    <location>
        <begin position="104"/>
        <end position="143"/>
    </location>
</feature>
<feature type="compositionally biased region" description="Polar residues" evidence="1">
    <location>
        <begin position="625"/>
        <end position="634"/>
    </location>
</feature>
<feature type="compositionally biased region" description="Low complexity" evidence="1">
    <location>
        <begin position="609"/>
        <end position="624"/>
    </location>
</feature>
<dbReference type="InParanoid" id="A0A317XHX3"/>
<dbReference type="EMBL" id="KZ819201">
    <property type="protein sequence ID" value="PWY97874.1"/>
    <property type="molecule type" value="Genomic_DNA"/>
</dbReference>
<feature type="region of interest" description="Disordered" evidence="1">
    <location>
        <begin position="1"/>
        <end position="62"/>
    </location>
</feature>
<protein>
    <submittedName>
        <fullName evidence="2">Uncharacterized protein</fullName>
    </submittedName>
</protein>
<dbReference type="Proteomes" id="UP000246740">
    <property type="component" value="Unassembled WGS sequence"/>
</dbReference>
<name>A0A317XHX3_9BASI</name>
<feature type="region of interest" description="Disordered" evidence="1">
    <location>
        <begin position="189"/>
        <end position="222"/>
    </location>
</feature>
<dbReference type="OrthoDB" id="2556086at2759"/>
<feature type="compositionally biased region" description="Acidic residues" evidence="1">
    <location>
        <begin position="111"/>
        <end position="125"/>
    </location>
</feature>
<gene>
    <name evidence="2" type="ORF">BCV70DRAFT_213253</name>
</gene>
<reference evidence="2 3" key="1">
    <citation type="journal article" date="2018" name="Mol. Biol. Evol.">
        <title>Broad Genomic Sampling Reveals a Smut Pathogenic Ancestry of the Fungal Clade Ustilaginomycotina.</title>
        <authorList>
            <person name="Kijpornyongpan T."/>
            <person name="Mondo S.J."/>
            <person name="Barry K."/>
            <person name="Sandor L."/>
            <person name="Lee J."/>
            <person name="Lipzen A."/>
            <person name="Pangilinan J."/>
            <person name="LaButti K."/>
            <person name="Hainaut M."/>
            <person name="Henrissat B."/>
            <person name="Grigoriev I.V."/>
            <person name="Spatafora J.W."/>
            <person name="Aime M.C."/>
        </authorList>
    </citation>
    <scope>NUCLEOTIDE SEQUENCE [LARGE SCALE GENOMIC DNA]</scope>
    <source>
        <strain evidence="2 3">MCA 3645</strain>
    </source>
</reference>
<feature type="compositionally biased region" description="Low complexity" evidence="1">
    <location>
        <begin position="126"/>
        <end position="141"/>
    </location>
</feature>
<feature type="compositionally biased region" description="Low complexity" evidence="1">
    <location>
        <begin position="20"/>
        <end position="54"/>
    </location>
</feature>